<keyword evidence="10" id="KW-1185">Reference proteome</keyword>
<evidence type="ECO:0000256" key="5">
    <source>
        <dbReference type="ARBA" id="ARBA00023237"/>
    </source>
</evidence>
<dbReference type="GO" id="GO:0019867">
    <property type="term" value="C:outer membrane"/>
    <property type="evidence" value="ECO:0007669"/>
    <property type="project" value="InterPro"/>
</dbReference>
<keyword evidence="3 7" id="KW-0732">Signal</keyword>
<dbReference type="RefSeq" id="WP_014456274.1">
    <property type="nucleotide sequence ID" value="NC_017098.1"/>
</dbReference>
<feature type="domain" description="Bacterial surface antigen (D15)" evidence="8">
    <location>
        <begin position="490"/>
        <end position="691"/>
    </location>
</feature>
<evidence type="ECO:0000313" key="9">
    <source>
        <dbReference type="EMBL" id="AFG38291.1"/>
    </source>
</evidence>
<dbReference type="PANTHER" id="PTHR12815">
    <property type="entry name" value="SORTING AND ASSEMBLY MACHINERY SAMM50 PROTEIN FAMILY MEMBER"/>
    <property type="match status" value="1"/>
</dbReference>
<dbReference type="InterPro" id="IPR039910">
    <property type="entry name" value="D15-like"/>
</dbReference>
<dbReference type="Proteomes" id="UP000007383">
    <property type="component" value="Chromosome"/>
</dbReference>
<gene>
    <name evidence="9" type="ordered locus">Spiaf_2255</name>
</gene>
<feature type="region of interest" description="Disordered" evidence="6">
    <location>
        <begin position="592"/>
        <end position="612"/>
    </location>
</feature>
<dbReference type="KEGG" id="sfc:Spiaf_2255"/>
<dbReference type="PROSITE" id="PS51257">
    <property type="entry name" value="PROKAR_LIPOPROTEIN"/>
    <property type="match status" value="1"/>
</dbReference>
<comment type="subcellular location">
    <subcellularLocation>
        <location evidence="1">Membrane</location>
    </subcellularLocation>
</comment>
<evidence type="ECO:0000256" key="7">
    <source>
        <dbReference type="SAM" id="SignalP"/>
    </source>
</evidence>
<dbReference type="AlphaFoldDB" id="H9UL98"/>
<dbReference type="Gene3D" id="2.40.160.50">
    <property type="entry name" value="membrane protein fhac: a member of the omp85/tpsb transporter family"/>
    <property type="match status" value="1"/>
</dbReference>
<reference evidence="10" key="1">
    <citation type="journal article" date="2013" name="Stand. Genomic Sci.">
        <title>Complete genome sequence of the halophilic bacterium Spirochaeta africana type strain (Z-7692(T)) from the alkaline Lake Magadi in the East African Rift.</title>
        <authorList>
            <person name="Liolos K."/>
            <person name="Abt B."/>
            <person name="Scheuner C."/>
            <person name="Teshima H."/>
            <person name="Held B."/>
            <person name="Lapidus A."/>
            <person name="Nolan M."/>
            <person name="Lucas S."/>
            <person name="Deshpande S."/>
            <person name="Cheng J.F."/>
            <person name="Tapia R."/>
            <person name="Goodwin L.A."/>
            <person name="Pitluck S."/>
            <person name="Pagani I."/>
            <person name="Ivanova N."/>
            <person name="Mavromatis K."/>
            <person name="Mikhailova N."/>
            <person name="Huntemann M."/>
            <person name="Pati A."/>
            <person name="Chen A."/>
            <person name="Palaniappan K."/>
            <person name="Land M."/>
            <person name="Rohde M."/>
            <person name="Tindall B.J."/>
            <person name="Detter J.C."/>
            <person name="Goker M."/>
            <person name="Bristow J."/>
            <person name="Eisen J.A."/>
            <person name="Markowitz V."/>
            <person name="Hugenholtz P."/>
            <person name="Woyke T."/>
            <person name="Klenk H.P."/>
            <person name="Kyrpides N.C."/>
        </authorList>
    </citation>
    <scope>NUCLEOTIDE SEQUENCE</scope>
    <source>
        <strain evidence="10">ATCC 700263 / DSM 8902 / Z-7692</strain>
    </source>
</reference>
<evidence type="ECO:0000256" key="6">
    <source>
        <dbReference type="SAM" id="MobiDB-lite"/>
    </source>
</evidence>
<feature type="signal peptide" evidence="7">
    <location>
        <begin position="1"/>
        <end position="20"/>
    </location>
</feature>
<protein>
    <submittedName>
        <fullName evidence="9">Outer membrane protein/protective antigen OMA87</fullName>
    </submittedName>
</protein>
<keyword evidence="4" id="KW-0472">Membrane</keyword>
<dbReference type="eggNOG" id="COG4775">
    <property type="taxonomic scope" value="Bacteria"/>
</dbReference>
<evidence type="ECO:0000259" key="8">
    <source>
        <dbReference type="Pfam" id="PF01103"/>
    </source>
</evidence>
<dbReference type="PATRIC" id="fig|889378.3.peg.2232"/>
<dbReference type="PANTHER" id="PTHR12815:SF47">
    <property type="entry name" value="TRANSLOCATION AND ASSEMBLY MODULE SUBUNIT TAMA"/>
    <property type="match status" value="1"/>
</dbReference>
<feature type="chain" id="PRO_5003623643" evidence="7">
    <location>
        <begin position="21"/>
        <end position="723"/>
    </location>
</feature>
<evidence type="ECO:0000256" key="1">
    <source>
        <dbReference type="ARBA" id="ARBA00004370"/>
    </source>
</evidence>
<dbReference type="Gene3D" id="3.10.20.310">
    <property type="entry name" value="membrane protein fhac"/>
    <property type="match status" value="1"/>
</dbReference>
<proteinExistence type="predicted"/>
<sequence>MRTVVSLAVISLVVSCATVAPDGPDGEPQFLYTGAQVDLLAAGDEPVPGRRRLERELEQGLQPVPNTTWLGVLRPGLWVYRLTGDPEDPGLRRWAADRFAEQPVLFRDDLPQQGVASLQSRLFNRGYFDAEITYSIRQRDSRVAVEYEISVDTPYRIGAVQYPDGDTPLHQTLQQAAADSLLQPGQPYRLQSLREERARLDRHLKEHGFFAFNPAFLIFEADVDTEQRLVDLELVIEAPAGALQQYRVESIAIYADYSPERSLEQDPTHQLGDKIRYYERFPRFDPEKILSSLLFRPGDQYSRSRHVHSIQRLMSMDVFQFVNIRYEQNHEDGTLHAQVLLTPSASRSLEGEVRAVTRSDGFAGPGFSAAWTNRNLGGGAERLRVESGAALETSLTGGSFSADSYELQLDASVSVPRIVGPLRVLGWIDRHGEQPQLPQSSIRVGISRQGRFEQYHVDQAEASLSYTWGDDLERELRPLELTAVRVADISADDLRQDWRNQLLAGASYRLQYRRHEGIGRQFSARFDAGADLLDPQPYVRLDTDGRLYLPLGERGILAMRAAAGAGAVVQGDSAIPPVRQFGVGGGSSLRAFPARSIGPGSEPPDDGGERTGELRLESSIEHRFRLLGYLHSALFLDAGNIWMLSGERGRADPARLPGETAIGVGAGLRVDAQVIVLRLDAAVPLRKPWLPEGDRWVAGDIDLADREWRRSNVMYSLAIGYPF</sequence>
<dbReference type="HOGENOM" id="CLU_010929_0_0_12"/>
<dbReference type="OrthoDB" id="9814535at2"/>
<dbReference type="STRING" id="889378.Spiaf_2255"/>
<evidence type="ECO:0000313" key="10">
    <source>
        <dbReference type="Proteomes" id="UP000007383"/>
    </source>
</evidence>
<evidence type="ECO:0000256" key="4">
    <source>
        <dbReference type="ARBA" id="ARBA00023136"/>
    </source>
</evidence>
<evidence type="ECO:0000256" key="2">
    <source>
        <dbReference type="ARBA" id="ARBA00022692"/>
    </source>
</evidence>
<dbReference type="Pfam" id="PF01103">
    <property type="entry name" value="Omp85"/>
    <property type="match status" value="1"/>
</dbReference>
<keyword evidence="5" id="KW-0998">Cell outer membrane</keyword>
<name>H9UL98_SPIAZ</name>
<dbReference type="EMBL" id="CP003282">
    <property type="protein sequence ID" value="AFG38291.1"/>
    <property type="molecule type" value="Genomic_DNA"/>
</dbReference>
<accession>H9UL98</accession>
<evidence type="ECO:0000256" key="3">
    <source>
        <dbReference type="ARBA" id="ARBA00022729"/>
    </source>
</evidence>
<organism evidence="9 10">
    <name type="scientific">Spirochaeta africana (strain ATCC 700263 / DSM 8902 / Z-7692)</name>
    <dbReference type="NCBI Taxonomy" id="889378"/>
    <lineage>
        <taxon>Bacteria</taxon>
        <taxon>Pseudomonadati</taxon>
        <taxon>Spirochaetota</taxon>
        <taxon>Spirochaetia</taxon>
        <taxon>Spirochaetales</taxon>
        <taxon>Spirochaetaceae</taxon>
        <taxon>Spirochaeta</taxon>
    </lineage>
</organism>
<dbReference type="InterPro" id="IPR000184">
    <property type="entry name" value="Bac_surfAg_D15"/>
</dbReference>
<keyword evidence="2" id="KW-0812">Transmembrane</keyword>